<evidence type="ECO:0000313" key="2">
    <source>
        <dbReference type="Proteomes" id="UP001165302"/>
    </source>
</evidence>
<comment type="caution">
    <text evidence="1">The sequence shown here is derived from an EMBL/GenBank/DDBJ whole genome shotgun (WGS) entry which is preliminary data.</text>
</comment>
<gene>
    <name evidence="1" type="ORF">IPZ78_04560</name>
</gene>
<accession>A0ABS7Z2N1</accession>
<name>A0ABS7Z2N1_9SPHI</name>
<dbReference type="EMBL" id="JADEYP010000005">
    <property type="protein sequence ID" value="MCA5004431.1"/>
    <property type="molecule type" value="Genomic_DNA"/>
</dbReference>
<reference evidence="1" key="1">
    <citation type="submission" date="2020-10" db="EMBL/GenBank/DDBJ databases">
        <authorList>
            <person name="Lu T."/>
            <person name="Wang Q."/>
            <person name="Han X."/>
        </authorList>
    </citation>
    <scope>NUCLEOTIDE SEQUENCE</scope>
    <source>
        <strain evidence="1">WQ 366</strain>
    </source>
</reference>
<sequence length="69" mass="8019">MKNNMITQHKLQQINSIQQKYFAPKIEFVLFELEDGIATASTQIQIGGTNGTPQVTDWEEVKDQQFWDF</sequence>
<protein>
    <submittedName>
        <fullName evidence="1">Uncharacterized protein</fullName>
    </submittedName>
</protein>
<organism evidence="1 2">
    <name type="scientific">Sphingobacterium bovistauri</name>
    <dbReference type="NCBI Taxonomy" id="2781959"/>
    <lineage>
        <taxon>Bacteria</taxon>
        <taxon>Pseudomonadati</taxon>
        <taxon>Bacteroidota</taxon>
        <taxon>Sphingobacteriia</taxon>
        <taxon>Sphingobacteriales</taxon>
        <taxon>Sphingobacteriaceae</taxon>
        <taxon>Sphingobacterium</taxon>
    </lineage>
</organism>
<dbReference type="Proteomes" id="UP001165302">
    <property type="component" value="Unassembled WGS sequence"/>
</dbReference>
<proteinExistence type="predicted"/>
<keyword evidence="2" id="KW-1185">Reference proteome</keyword>
<evidence type="ECO:0000313" key="1">
    <source>
        <dbReference type="EMBL" id="MCA5004431.1"/>
    </source>
</evidence>